<feature type="transmembrane region" description="Helical" evidence="1">
    <location>
        <begin position="37"/>
        <end position="56"/>
    </location>
</feature>
<evidence type="ECO:0000313" key="2">
    <source>
        <dbReference type="EMBL" id="MDS0261000.1"/>
    </source>
</evidence>
<gene>
    <name evidence="2" type="ORF">NDI56_16485</name>
</gene>
<keyword evidence="1" id="KW-0812">Transmembrane</keyword>
<accession>A0ABU2FFF5</accession>
<organism evidence="2 3">
    <name type="scientific">Haloarcula saliterrae</name>
    <dbReference type="NCBI Taxonomy" id="2950534"/>
    <lineage>
        <taxon>Archaea</taxon>
        <taxon>Methanobacteriati</taxon>
        <taxon>Methanobacteriota</taxon>
        <taxon>Stenosarchaea group</taxon>
        <taxon>Halobacteria</taxon>
        <taxon>Halobacteriales</taxon>
        <taxon>Haloarculaceae</taxon>
        <taxon>Haloarcula</taxon>
    </lineage>
</organism>
<protein>
    <submittedName>
        <fullName evidence="2">Uncharacterized protein</fullName>
    </submittedName>
</protein>
<comment type="caution">
    <text evidence="2">The sequence shown here is derived from an EMBL/GenBank/DDBJ whole genome shotgun (WGS) entry which is preliminary data.</text>
</comment>
<dbReference type="EMBL" id="JAMQON010000005">
    <property type="protein sequence ID" value="MDS0261000.1"/>
    <property type="molecule type" value="Genomic_DNA"/>
</dbReference>
<reference evidence="2 3" key="1">
    <citation type="submission" date="2022-06" db="EMBL/GenBank/DDBJ databases">
        <title>Haloarcula sp. a new haloarchaeum isolate from saline soil.</title>
        <authorList>
            <person name="Strakova D."/>
            <person name="Galisteo C."/>
            <person name="Sanchez-Porro C."/>
            <person name="Ventosa A."/>
        </authorList>
    </citation>
    <scope>NUCLEOTIDE SEQUENCE [LARGE SCALE GENOMIC DNA]</scope>
    <source>
        <strain evidence="2 3">S1CR25-12</strain>
    </source>
</reference>
<keyword evidence="1" id="KW-0472">Membrane</keyword>
<dbReference type="RefSeq" id="WP_310920786.1">
    <property type="nucleotide sequence ID" value="NZ_JAMQON010000005.1"/>
</dbReference>
<feature type="transmembrane region" description="Helical" evidence="1">
    <location>
        <begin position="7"/>
        <end position="25"/>
    </location>
</feature>
<keyword evidence="3" id="KW-1185">Reference proteome</keyword>
<dbReference type="Proteomes" id="UP001259659">
    <property type="component" value="Unassembled WGS sequence"/>
</dbReference>
<feature type="transmembrane region" description="Helical" evidence="1">
    <location>
        <begin position="141"/>
        <end position="164"/>
    </location>
</feature>
<proteinExistence type="predicted"/>
<sequence>MRIRETVLGYIPIVLMLGGAILYFVPATWVELPIETSTLGMALFALGGVLLYAGWYDRFDIEPDTSADETTYRFDAESDTIGDDTTSPAQTTGYLATVGNYGSWILVSIGAALSWGQIRNPDKVGLVDRAPLELPWGEQPVVGFVFILAGLALFVLIHIAIPFFQGD</sequence>
<evidence type="ECO:0000313" key="3">
    <source>
        <dbReference type="Proteomes" id="UP001259659"/>
    </source>
</evidence>
<evidence type="ECO:0000256" key="1">
    <source>
        <dbReference type="SAM" id="Phobius"/>
    </source>
</evidence>
<keyword evidence="1" id="KW-1133">Transmembrane helix</keyword>
<name>A0ABU2FFF5_9EURY</name>